<gene>
    <name evidence="3" type="ORF">SAMN04488543_4191</name>
</gene>
<dbReference type="PANTHER" id="PTHR43003">
    <property type="entry name" value="DNA-3-METHYLADENINE GLYCOSYLASE"/>
    <property type="match status" value="1"/>
</dbReference>
<keyword evidence="1" id="KW-0227">DNA damage</keyword>
<dbReference type="InterPro" id="IPR011257">
    <property type="entry name" value="DNA_glycosylase"/>
</dbReference>
<evidence type="ECO:0000313" key="3">
    <source>
        <dbReference type="EMBL" id="SDT40482.1"/>
    </source>
</evidence>
<dbReference type="Gene3D" id="1.10.340.30">
    <property type="entry name" value="Hypothetical protein, domain 2"/>
    <property type="match status" value="1"/>
</dbReference>
<evidence type="ECO:0000256" key="1">
    <source>
        <dbReference type="ARBA" id="ARBA00022763"/>
    </source>
</evidence>
<keyword evidence="2" id="KW-0234">DNA repair</keyword>
<evidence type="ECO:0000313" key="4">
    <source>
        <dbReference type="Proteomes" id="UP000199092"/>
    </source>
</evidence>
<accession>A0A1H2A3Y5</accession>
<evidence type="ECO:0000256" key="2">
    <source>
        <dbReference type="ARBA" id="ARBA00023204"/>
    </source>
</evidence>
<dbReference type="AlphaFoldDB" id="A0A1H2A3Y5"/>
<name>A0A1H2A3Y5_9ACTN</name>
<dbReference type="GO" id="GO:0043916">
    <property type="term" value="F:DNA-7-methylguanine glycosylase activity"/>
    <property type="evidence" value="ECO:0007669"/>
    <property type="project" value="TreeGrafter"/>
</dbReference>
<reference evidence="3 4" key="1">
    <citation type="submission" date="2016-10" db="EMBL/GenBank/DDBJ databases">
        <authorList>
            <person name="de Groot N.N."/>
        </authorList>
    </citation>
    <scope>NUCLEOTIDE SEQUENCE [LARGE SCALE GENOMIC DNA]</scope>
    <source>
        <strain evidence="3 4">DSM 21741</strain>
    </source>
</reference>
<protein>
    <submittedName>
        <fullName evidence="3">3-methyladenine DNA glycosylase/8-oxoguanine DNA glycosylase</fullName>
    </submittedName>
</protein>
<organism evidence="3 4">
    <name type="scientific">Friedmanniella luteola</name>
    <dbReference type="NCBI Taxonomy" id="546871"/>
    <lineage>
        <taxon>Bacteria</taxon>
        <taxon>Bacillati</taxon>
        <taxon>Actinomycetota</taxon>
        <taxon>Actinomycetes</taxon>
        <taxon>Propionibacteriales</taxon>
        <taxon>Nocardioidaceae</taxon>
        <taxon>Friedmanniella</taxon>
    </lineage>
</organism>
<dbReference type="PANTHER" id="PTHR43003:SF6">
    <property type="entry name" value="DNA GLYCOSYLASE"/>
    <property type="match status" value="1"/>
</dbReference>
<dbReference type="SUPFAM" id="SSF48150">
    <property type="entry name" value="DNA-glycosylase"/>
    <property type="match status" value="1"/>
</dbReference>
<dbReference type="STRING" id="546871.SAMN04488543_4191"/>
<dbReference type="RefSeq" id="WP_231930213.1">
    <property type="nucleotide sequence ID" value="NZ_LT629749.1"/>
</dbReference>
<dbReference type="GO" id="GO:0005737">
    <property type="term" value="C:cytoplasm"/>
    <property type="evidence" value="ECO:0007669"/>
    <property type="project" value="TreeGrafter"/>
</dbReference>
<sequence length="318" mass="34214">MSGPTGLTRRLVLDRAVLLAPVLGLHRRGAGDPTHRVLGDVHLRTTRTPVGPALLKVVANGGEVAARAWGEGAAWVLDQLPRLVGEEDDVDGFVPVHPVLVEAVRRYGHYRVGRTDAVYEAMAPACLEQVVTGKEAFRAWHLLVTEFGEPGPGPATDPASAAYGMRIPPTPAVWARVPSWTFLAAGVEERRSRTLVRTAGRAAALERTLALGGAEADRALRSLPGVGPWTSAEVRQRAHGDADAWSIGDYHVGKNITYALTGEALDDAAATELLEPYRGHRFRVQALLGLMGGVARRPRRAPRMTLPTHTPYATRGRS</sequence>
<dbReference type="EMBL" id="LT629749">
    <property type="protein sequence ID" value="SDT40482.1"/>
    <property type="molecule type" value="Genomic_DNA"/>
</dbReference>
<dbReference type="GO" id="GO:0006285">
    <property type="term" value="P:base-excision repair, AP site formation"/>
    <property type="evidence" value="ECO:0007669"/>
    <property type="project" value="TreeGrafter"/>
</dbReference>
<dbReference type="GO" id="GO:0006307">
    <property type="term" value="P:DNA alkylation repair"/>
    <property type="evidence" value="ECO:0007669"/>
    <property type="project" value="TreeGrafter"/>
</dbReference>
<proteinExistence type="predicted"/>
<dbReference type="GO" id="GO:0032993">
    <property type="term" value="C:protein-DNA complex"/>
    <property type="evidence" value="ECO:0007669"/>
    <property type="project" value="TreeGrafter"/>
</dbReference>
<dbReference type="GO" id="GO:0008725">
    <property type="term" value="F:DNA-3-methyladenine glycosylase activity"/>
    <property type="evidence" value="ECO:0007669"/>
    <property type="project" value="TreeGrafter"/>
</dbReference>
<dbReference type="InterPro" id="IPR051912">
    <property type="entry name" value="Alkylbase_DNA_Glycosylase/TA"/>
</dbReference>
<dbReference type="GO" id="GO:0032131">
    <property type="term" value="F:alkylated DNA binding"/>
    <property type="evidence" value="ECO:0007669"/>
    <property type="project" value="TreeGrafter"/>
</dbReference>
<dbReference type="Proteomes" id="UP000199092">
    <property type="component" value="Chromosome I"/>
</dbReference>
<keyword evidence="4" id="KW-1185">Reference proteome</keyword>